<sequence length="321" mass="34105">MSGADLCIIIPVYNRAATVGRAIASLKCAGPNPIEVVVVDDGSSDDSAQAARAALALNPDLRGRVITQTNAGPGAARNTGAAATDARYLAFLDSDDYWLPGALDALVEAIRTAEAPALIFLKTVDAADGDTLATGSEPMTARSHSGFLEAVERDPGTRYGSCNVAVRADVFAGLGGYATDIRCSEDTDLFLRAAAAGPCMVLGGRPLVVHHVGRGDSLTSNFPSVLEGFERMLRAEGEGRYPCLPGDADAKARFLGKCTAHTIREAFVAGRPAKGYRLLLRHTGLLVRAQSWHWLMRLPIFPLLSLIRPQSYPMRWAAGRD</sequence>
<dbReference type="PANTHER" id="PTHR43685:SF2">
    <property type="entry name" value="GLYCOSYLTRANSFERASE 2-LIKE DOMAIN-CONTAINING PROTEIN"/>
    <property type="match status" value="1"/>
</dbReference>
<keyword evidence="3" id="KW-1185">Reference proteome</keyword>
<dbReference type="Proteomes" id="UP000198994">
    <property type="component" value="Unassembled WGS sequence"/>
</dbReference>
<protein>
    <submittedName>
        <fullName evidence="2">Glycosyl transferase family 2</fullName>
    </submittedName>
</protein>
<evidence type="ECO:0000313" key="3">
    <source>
        <dbReference type="Proteomes" id="UP000198994"/>
    </source>
</evidence>
<dbReference type="PANTHER" id="PTHR43685">
    <property type="entry name" value="GLYCOSYLTRANSFERASE"/>
    <property type="match status" value="1"/>
</dbReference>
<evidence type="ECO:0000259" key="1">
    <source>
        <dbReference type="Pfam" id="PF00535"/>
    </source>
</evidence>
<reference evidence="3" key="1">
    <citation type="submission" date="2016-10" db="EMBL/GenBank/DDBJ databases">
        <authorList>
            <person name="Varghese N."/>
            <person name="Submissions S."/>
        </authorList>
    </citation>
    <scope>NUCLEOTIDE SEQUENCE [LARGE SCALE GENOMIC DNA]</scope>
    <source>
        <strain evidence="3">DSM 10146</strain>
    </source>
</reference>
<dbReference type="OrthoDB" id="5291101at2"/>
<dbReference type="InterPro" id="IPR050834">
    <property type="entry name" value="Glycosyltransf_2"/>
</dbReference>
<name>A0A1G7E0U4_9RHOB</name>
<dbReference type="InterPro" id="IPR001173">
    <property type="entry name" value="Glyco_trans_2-like"/>
</dbReference>
<dbReference type="EMBL" id="FNAV01000005">
    <property type="protein sequence ID" value="SDE57262.1"/>
    <property type="molecule type" value="Genomic_DNA"/>
</dbReference>
<organism evidence="2 3">
    <name type="scientific">Salipiger thiooxidans</name>
    <dbReference type="NCBI Taxonomy" id="282683"/>
    <lineage>
        <taxon>Bacteria</taxon>
        <taxon>Pseudomonadati</taxon>
        <taxon>Pseudomonadota</taxon>
        <taxon>Alphaproteobacteria</taxon>
        <taxon>Rhodobacterales</taxon>
        <taxon>Roseobacteraceae</taxon>
        <taxon>Salipiger</taxon>
    </lineage>
</organism>
<dbReference type="SUPFAM" id="SSF53448">
    <property type="entry name" value="Nucleotide-diphospho-sugar transferases"/>
    <property type="match status" value="1"/>
</dbReference>
<proteinExistence type="predicted"/>
<dbReference type="AlphaFoldDB" id="A0A1G7E0U4"/>
<accession>A0A1G7E0U4</accession>
<dbReference type="GO" id="GO:0016740">
    <property type="term" value="F:transferase activity"/>
    <property type="evidence" value="ECO:0007669"/>
    <property type="project" value="UniProtKB-KW"/>
</dbReference>
<dbReference type="InterPro" id="IPR029044">
    <property type="entry name" value="Nucleotide-diphossugar_trans"/>
</dbReference>
<dbReference type="Gene3D" id="3.90.550.10">
    <property type="entry name" value="Spore Coat Polysaccharide Biosynthesis Protein SpsA, Chain A"/>
    <property type="match status" value="1"/>
</dbReference>
<gene>
    <name evidence="2" type="ORF">SAMN04488105_10550</name>
</gene>
<dbReference type="CDD" id="cd00761">
    <property type="entry name" value="Glyco_tranf_GTA_type"/>
    <property type="match status" value="1"/>
</dbReference>
<evidence type="ECO:0000313" key="2">
    <source>
        <dbReference type="EMBL" id="SDE57262.1"/>
    </source>
</evidence>
<dbReference type="STRING" id="282683.SAMN04488105_10550"/>
<dbReference type="RefSeq" id="WP_089957887.1">
    <property type="nucleotide sequence ID" value="NZ_FNAV01000005.1"/>
</dbReference>
<keyword evidence="2" id="KW-0808">Transferase</keyword>
<feature type="domain" description="Glycosyltransferase 2-like" evidence="1">
    <location>
        <begin position="7"/>
        <end position="115"/>
    </location>
</feature>
<dbReference type="Pfam" id="PF00535">
    <property type="entry name" value="Glycos_transf_2"/>
    <property type="match status" value="1"/>
</dbReference>